<dbReference type="EMBL" id="CP017708">
    <property type="protein sequence ID" value="AOY82928.1"/>
    <property type="molecule type" value="Genomic_DNA"/>
</dbReference>
<sequence>MRDYQSICIRTVTHHLRCFVPDAVIAVLVWIDQQRDRIISIIPLINPTKPRQCWVKYFSKDVGWAVLTLEIVSF</sequence>
<evidence type="ECO:0000313" key="1">
    <source>
        <dbReference type="EMBL" id="AOY82928.1"/>
    </source>
</evidence>
<organism evidence="1 2">
    <name type="scientific">Moorena producens (strain JHB)</name>
    <dbReference type="NCBI Taxonomy" id="1454205"/>
    <lineage>
        <taxon>Bacteria</taxon>
        <taxon>Bacillati</taxon>
        <taxon>Cyanobacteriota</taxon>
        <taxon>Cyanophyceae</taxon>
        <taxon>Coleofasciculales</taxon>
        <taxon>Coleofasciculaceae</taxon>
        <taxon>Moorena</taxon>
    </lineage>
</organism>
<protein>
    <submittedName>
        <fullName evidence="1">Uncharacterized protein</fullName>
    </submittedName>
</protein>
<proteinExistence type="predicted"/>
<dbReference type="AlphaFoldDB" id="A0A1D9G5M8"/>
<reference evidence="2" key="1">
    <citation type="submission" date="2016-10" db="EMBL/GenBank/DDBJ databases">
        <title>Comparative genomics uncovers the prolific and rare metabolic potential of the cyanobacterial genus Moorea.</title>
        <authorList>
            <person name="Leao T."/>
            <person name="Castelao G."/>
            <person name="Korobeynikov A."/>
            <person name="Monroe E.A."/>
            <person name="Podell S."/>
            <person name="Glukhov E."/>
            <person name="Allen E."/>
            <person name="Gerwick W.H."/>
            <person name="Gerwick L."/>
        </authorList>
    </citation>
    <scope>NUCLEOTIDE SEQUENCE [LARGE SCALE GENOMIC DNA]</scope>
    <source>
        <strain evidence="2">JHB</strain>
    </source>
</reference>
<gene>
    <name evidence="1" type="ORF">BJP36_26465</name>
</gene>
<name>A0A1D9G5M8_MOOP1</name>
<accession>A0A1D9G5M8</accession>
<evidence type="ECO:0000313" key="2">
    <source>
        <dbReference type="Proteomes" id="UP000176944"/>
    </source>
</evidence>
<dbReference type="Proteomes" id="UP000176944">
    <property type="component" value="Chromosome"/>
</dbReference>